<feature type="region of interest" description="Disordered" evidence="1">
    <location>
        <begin position="198"/>
        <end position="253"/>
    </location>
</feature>
<evidence type="ECO:0000313" key="4">
    <source>
        <dbReference type="Proteomes" id="UP000243606"/>
    </source>
</evidence>
<dbReference type="OrthoDB" id="7029527at2"/>
<evidence type="ECO:0000256" key="2">
    <source>
        <dbReference type="SAM" id="SignalP"/>
    </source>
</evidence>
<gene>
    <name evidence="3" type="ORF">SAMN05216206_2714</name>
</gene>
<reference evidence="4" key="1">
    <citation type="submission" date="2016-10" db="EMBL/GenBank/DDBJ databases">
        <authorList>
            <person name="Varghese N."/>
            <person name="Submissions S."/>
        </authorList>
    </citation>
    <scope>NUCLEOTIDE SEQUENCE [LARGE SCALE GENOMIC DNA]</scope>
    <source>
        <strain evidence="4">LMG 24016</strain>
    </source>
</reference>
<feature type="compositionally biased region" description="Gly residues" evidence="1">
    <location>
        <begin position="199"/>
        <end position="217"/>
    </location>
</feature>
<dbReference type="AlphaFoldDB" id="A0A1I3K4J9"/>
<evidence type="ECO:0008006" key="5">
    <source>
        <dbReference type="Google" id="ProtNLM"/>
    </source>
</evidence>
<feature type="compositionally biased region" description="Gly residues" evidence="1">
    <location>
        <begin position="234"/>
        <end position="243"/>
    </location>
</feature>
<feature type="signal peptide" evidence="2">
    <location>
        <begin position="1"/>
        <end position="17"/>
    </location>
</feature>
<keyword evidence="4" id="KW-1185">Reference proteome</keyword>
<keyword evidence="2" id="KW-0732">Signal</keyword>
<dbReference type="RefSeq" id="WP_090242737.1">
    <property type="nucleotide sequence ID" value="NZ_FOQL01000003.1"/>
</dbReference>
<feature type="chain" id="PRO_5017322934" description="Collagen pro alpha-chain" evidence="2">
    <location>
        <begin position="18"/>
        <end position="253"/>
    </location>
</feature>
<sequence length="253" mass="25583">MHKLLALAALFSPLAFAQAVIEVDSHAFMRLPSNTSVLLLDRLDIADHGTLLIPAGLTEIRVTQLRLGREARLAIAPSEQVLRLEVASAEIASGAQISARGAQGSAEKPALPGRNLSVRLQIMTFENLVLDARGGAGAPGYAGLAGADGEPGGCTWGEASRGHDGLDGGDGQPGAAGAQVRLEVPQGFPVEQLQVRVDGGSGGQPGAPGPAGQGGMSKGCWLYSTDGARDGKPGQAGRGGESGPAGALNVVQF</sequence>
<proteinExistence type="predicted"/>
<dbReference type="EMBL" id="FOQL01000003">
    <property type="protein sequence ID" value="SFI67334.1"/>
    <property type="molecule type" value="Genomic_DNA"/>
</dbReference>
<evidence type="ECO:0000313" key="3">
    <source>
        <dbReference type="EMBL" id="SFI67334.1"/>
    </source>
</evidence>
<dbReference type="STRING" id="425504.SAMN05216206_2714"/>
<evidence type="ECO:0000256" key="1">
    <source>
        <dbReference type="SAM" id="MobiDB-lite"/>
    </source>
</evidence>
<accession>A0A1I3K4J9</accession>
<name>A0A1I3K4J9_9PSED</name>
<protein>
    <recommendedName>
        <fullName evidence="5">Collagen pro alpha-chain</fullName>
    </recommendedName>
</protein>
<organism evidence="3 4">
    <name type="scientific">Pseudomonas guineae</name>
    <dbReference type="NCBI Taxonomy" id="425504"/>
    <lineage>
        <taxon>Bacteria</taxon>
        <taxon>Pseudomonadati</taxon>
        <taxon>Pseudomonadota</taxon>
        <taxon>Gammaproteobacteria</taxon>
        <taxon>Pseudomonadales</taxon>
        <taxon>Pseudomonadaceae</taxon>
        <taxon>Pseudomonas</taxon>
    </lineage>
</organism>
<dbReference type="Proteomes" id="UP000243606">
    <property type="component" value="Unassembled WGS sequence"/>
</dbReference>